<protein>
    <submittedName>
        <fullName evidence="5">Helix-turn-helix transcriptional regulator</fullName>
    </submittedName>
</protein>
<evidence type="ECO:0000256" key="3">
    <source>
        <dbReference type="ARBA" id="ARBA00023163"/>
    </source>
</evidence>
<dbReference type="EMBL" id="JADKNH010000012">
    <property type="protein sequence ID" value="MBF4694969.1"/>
    <property type="molecule type" value="Genomic_DNA"/>
</dbReference>
<dbReference type="SUPFAM" id="SSF46689">
    <property type="entry name" value="Homeodomain-like"/>
    <property type="match status" value="1"/>
</dbReference>
<dbReference type="InterPro" id="IPR018060">
    <property type="entry name" value="HTH_AraC"/>
</dbReference>
<dbReference type="InterPro" id="IPR020449">
    <property type="entry name" value="Tscrpt_reg_AraC-type_HTH"/>
</dbReference>
<keyword evidence="2" id="KW-0238">DNA-binding</keyword>
<dbReference type="Pfam" id="PF12833">
    <property type="entry name" value="HTH_18"/>
    <property type="match status" value="1"/>
</dbReference>
<dbReference type="SMART" id="SM00342">
    <property type="entry name" value="HTH_ARAC"/>
    <property type="match status" value="1"/>
</dbReference>
<dbReference type="RefSeq" id="WP_194703214.1">
    <property type="nucleotide sequence ID" value="NZ_JADKNH010000012.1"/>
</dbReference>
<dbReference type="PANTHER" id="PTHR47893">
    <property type="entry name" value="REGULATORY PROTEIN PCHR"/>
    <property type="match status" value="1"/>
</dbReference>
<dbReference type="PRINTS" id="PR00032">
    <property type="entry name" value="HTHARAC"/>
</dbReference>
<name>A0ABR9ZZD8_9FIRM</name>
<feature type="domain" description="HTH araC/xylS-type" evidence="4">
    <location>
        <begin position="226"/>
        <end position="324"/>
    </location>
</feature>
<organism evidence="5 6">
    <name type="scientific">Fusibacter ferrireducens</name>
    <dbReference type="NCBI Taxonomy" id="2785058"/>
    <lineage>
        <taxon>Bacteria</taxon>
        <taxon>Bacillati</taxon>
        <taxon>Bacillota</taxon>
        <taxon>Clostridia</taxon>
        <taxon>Eubacteriales</taxon>
        <taxon>Eubacteriales Family XII. Incertae Sedis</taxon>
        <taxon>Fusibacter</taxon>
    </lineage>
</organism>
<evidence type="ECO:0000256" key="2">
    <source>
        <dbReference type="ARBA" id="ARBA00023125"/>
    </source>
</evidence>
<dbReference type="InterPro" id="IPR018062">
    <property type="entry name" value="HTH_AraC-typ_CS"/>
</dbReference>
<gene>
    <name evidence="5" type="ORF">ISU02_17865</name>
</gene>
<dbReference type="InterPro" id="IPR009057">
    <property type="entry name" value="Homeodomain-like_sf"/>
</dbReference>
<reference evidence="5 6" key="1">
    <citation type="submission" date="2020-11" db="EMBL/GenBank/DDBJ databases">
        <title>Fusibacter basophilias sp. nov.</title>
        <authorList>
            <person name="Qiu D."/>
        </authorList>
    </citation>
    <scope>NUCLEOTIDE SEQUENCE [LARGE SCALE GENOMIC DNA]</scope>
    <source>
        <strain evidence="5 6">Q10-2</strain>
    </source>
</reference>
<keyword evidence="1" id="KW-0805">Transcription regulation</keyword>
<comment type="caution">
    <text evidence="5">The sequence shown here is derived from an EMBL/GenBank/DDBJ whole genome shotgun (WGS) entry which is preliminary data.</text>
</comment>
<accession>A0ABR9ZZD8</accession>
<dbReference type="Proteomes" id="UP000614200">
    <property type="component" value="Unassembled WGS sequence"/>
</dbReference>
<dbReference type="PANTHER" id="PTHR47893:SF1">
    <property type="entry name" value="REGULATORY PROTEIN PCHR"/>
    <property type="match status" value="1"/>
</dbReference>
<dbReference type="PROSITE" id="PS01124">
    <property type="entry name" value="HTH_ARAC_FAMILY_2"/>
    <property type="match status" value="1"/>
</dbReference>
<sequence length="324" mass="37283">MKVDVVEAYFKHIENACCSKVCEERFGKKYVFKAQLGSGSISRVQIEEGLEMTTLETVDLLELDFDNRDFKENILEIGYCYCGEAEIFMLPSLKKYVIKAGDLFIYKMLNDVDHFKFKYQNCKTISVAMGCQVIKKALNPKCKESALLDWQEHLNQIFEQDILIIEAASYEIGKITKQMDAISMDEMLGYVHLKSKALEFIVRSIRERNHLCEGCSCSMSELDKIAVAQEIIQNDLERIPSVKALADQLGMSIYKLQKGFKEVTGDTVHVHIQKMRLEKAKELLRHTELSILQIANEVGYENPSKFAHLFKQYNDVTPLKYRKS</sequence>
<evidence type="ECO:0000313" key="5">
    <source>
        <dbReference type="EMBL" id="MBF4694969.1"/>
    </source>
</evidence>
<evidence type="ECO:0000256" key="1">
    <source>
        <dbReference type="ARBA" id="ARBA00023015"/>
    </source>
</evidence>
<evidence type="ECO:0000313" key="6">
    <source>
        <dbReference type="Proteomes" id="UP000614200"/>
    </source>
</evidence>
<dbReference type="InterPro" id="IPR053142">
    <property type="entry name" value="PchR_regulatory_protein"/>
</dbReference>
<keyword evidence="3" id="KW-0804">Transcription</keyword>
<keyword evidence="6" id="KW-1185">Reference proteome</keyword>
<dbReference type="PROSITE" id="PS00041">
    <property type="entry name" value="HTH_ARAC_FAMILY_1"/>
    <property type="match status" value="1"/>
</dbReference>
<evidence type="ECO:0000259" key="4">
    <source>
        <dbReference type="PROSITE" id="PS01124"/>
    </source>
</evidence>
<proteinExistence type="predicted"/>
<dbReference type="Gene3D" id="1.10.10.60">
    <property type="entry name" value="Homeodomain-like"/>
    <property type="match status" value="2"/>
</dbReference>